<evidence type="ECO:0000313" key="2">
    <source>
        <dbReference type="EMBL" id="ORY35420.1"/>
    </source>
</evidence>
<dbReference type="AlphaFoldDB" id="A0A1Y2BL90"/>
<dbReference type="EMBL" id="MCFC01000001">
    <property type="protein sequence ID" value="ORY35420.1"/>
    <property type="molecule type" value="Genomic_DNA"/>
</dbReference>
<reference evidence="2 3" key="1">
    <citation type="submission" date="2016-07" db="EMBL/GenBank/DDBJ databases">
        <title>Pervasive Adenine N6-methylation of Active Genes in Fungi.</title>
        <authorList>
            <consortium name="DOE Joint Genome Institute"/>
            <person name="Mondo S.J."/>
            <person name="Dannebaum R.O."/>
            <person name="Kuo R.C."/>
            <person name="Labutti K."/>
            <person name="Haridas S."/>
            <person name="Kuo A."/>
            <person name="Salamov A."/>
            <person name="Ahrendt S.R."/>
            <person name="Lipzen A."/>
            <person name="Sullivan W."/>
            <person name="Andreopoulos W.B."/>
            <person name="Clum A."/>
            <person name="Lindquist E."/>
            <person name="Daum C."/>
            <person name="Ramamoorthy G.K."/>
            <person name="Gryganskyi A."/>
            <person name="Culley D."/>
            <person name="Magnuson J.K."/>
            <person name="James T.Y."/>
            <person name="O'Malley M.A."/>
            <person name="Stajich J.E."/>
            <person name="Spatafora J.W."/>
            <person name="Visel A."/>
            <person name="Grigoriev I.V."/>
        </authorList>
    </citation>
    <scope>NUCLEOTIDE SEQUENCE [LARGE SCALE GENOMIC DNA]</scope>
    <source>
        <strain evidence="2 3">68-887.2</strain>
    </source>
</reference>
<protein>
    <submittedName>
        <fullName evidence="2">Uncharacterized protein</fullName>
    </submittedName>
</protein>
<evidence type="ECO:0000256" key="1">
    <source>
        <dbReference type="SAM" id="Phobius"/>
    </source>
</evidence>
<keyword evidence="1" id="KW-1133">Transmembrane helix</keyword>
<proteinExistence type="predicted"/>
<name>A0A1Y2BL90_9TREE</name>
<feature type="transmembrane region" description="Helical" evidence="1">
    <location>
        <begin position="82"/>
        <end position="98"/>
    </location>
</feature>
<keyword evidence="1" id="KW-0472">Membrane</keyword>
<sequence length="112" mass="12988">MSHWLSLCVLIIYITYHSRVQFKRQKTETLTNFKLPTYLSFRTRSISHSMYFISLIAFFLSCFSFSFPTFLCLSSLTPSSHPLFLVFLSCHVPVLFCLKNDLNASVLDSLQC</sequence>
<comment type="caution">
    <text evidence="2">The sequence shown here is derived from an EMBL/GenBank/DDBJ whole genome shotgun (WGS) entry which is preliminary data.</text>
</comment>
<keyword evidence="3" id="KW-1185">Reference proteome</keyword>
<evidence type="ECO:0000313" key="3">
    <source>
        <dbReference type="Proteomes" id="UP000193986"/>
    </source>
</evidence>
<organism evidence="2 3">
    <name type="scientific">Naematelia encephala</name>
    <dbReference type="NCBI Taxonomy" id="71784"/>
    <lineage>
        <taxon>Eukaryota</taxon>
        <taxon>Fungi</taxon>
        <taxon>Dikarya</taxon>
        <taxon>Basidiomycota</taxon>
        <taxon>Agaricomycotina</taxon>
        <taxon>Tremellomycetes</taxon>
        <taxon>Tremellales</taxon>
        <taxon>Naemateliaceae</taxon>
        <taxon>Naematelia</taxon>
    </lineage>
</organism>
<dbReference type="Proteomes" id="UP000193986">
    <property type="component" value="Unassembled WGS sequence"/>
</dbReference>
<keyword evidence="1" id="KW-0812">Transmembrane</keyword>
<gene>
    <name evidence="2" type="ORF">BCR39DRAFT_6770</name>
</gene>
<dbReference type="InParanoid" id="A0A1Y2BL90"/>
<accession>A0A1Y2BL90</accession>
<feature type="transmembrane region" description="Helical" evidence="1">
    <location>
        <begin position="51"/>
        <end position="76"/>
    </location>
</feature>